<dbReference type="InterPro" id="IPR050857">
    <property type="entry name" value="D-2-hydroxyacid_DH"/>
</dbReference>
<evidence type="ECO:0000256" key="4">
    <source>
        <dbReference type="ARBA" id="ARBA00023027"/>
    </source>
</evidence>
<dbReference type="InterPro" id="IPR006140">
    <property type="entry name" value="D-isomer_DH_NAD-bd"/>
</dbReference>
<dbReference type="InterPro" id="IPR006139">
    <property type="entry name" value="D-isomer_2_OHA_DH_cat_dom"/>
</dbReference>
<evidence type="ECO:0000256" key="1">
    <source>
        <dbReference type="ARBA" id="ARBA00005854"/>
    </source>
</evidence>
<gene>
    <name evidence="8" type="ordered locus">PACID_31600</name>
</gene>
<feature type="domain" description="D-isomer specific 2-hydroxyacid dehydrogenase catalytic" evidence="6">
    <location>
        <begin position="70"/>
        <end position="356"/>
    </location>
</feature>
<dbReference type="Pfam" id="PF00389">
    <property type="entry name" value="2-Hacid_dh"/>
    <property type="match status" value="1"/>
</dbReference>
<dbReference type="SUPFAM" id="SSF51735">
    <property type="entry name" value="NAD(P)-binding Rossmann-fold domains"/>
    <property type="match status" value="1"/>
</dbReference>
<dbReference type="InterPro" id="IPR029752">
    <property type="entry name" value="D-isomer_DH_CS1"/>
</dbReference>
<dbReference type="EC" id="1.1.1.95" evidence="8"/>
<proteinExistence type="inferred from homology"/>
<dbReference type="HOGENOM" id="CLU_019796_1_3_11"/>
<evidence type="ECO:0000259" key="6">
    <source>
        <dbReference type="Pfam" id="PF00389"/>
    </source>
</evidence>
<dbReference type="SUPFAM" id="SSF52283">
    <property type="entry name" value="Formate/glycerate dehydrogenase catalytic domain-like"/>
    <property type="match status" value="1"/>
</dbReference>
<dbReference type="PROSITE" id="PS00671">
    <property type="entry name" value="D_2_HYDROXYACID_DH_3"/>
    <property type="match status" value="1"/>
</dbReference>
<evidence type="ECO:0000259" key="7">
    <source>
        <dbReference type="Pfam" id="PF02826"/>
    </source>
</evidence>
<dbReference type="GO" id="GO:0051287">
    <property type="term" value="F:NAD binding"/>
    <property type="evidence" value="ECO:0007669"/>
    <property type="project" value="InterPro"/>
</dbReference>
<name>K7SNZ6_ACIA4</name>
<keyword evidence="4" id="KW-0520">NAD</keyword>
<dbReference type="PANTHER" id="PTHR42789:SF1">
    <property type="entry name" value="D-ISOMER SPECIFIC 2-HYDROXYACID DEHYDROGENASE FAMILY PROTEIN (AFU_ORTHOLOGUE AFUA_6G10090)"/>
    <property type="match status" value="1"/>
</dbReference>
<dbReference type="STRING" id="1171373.PACID_31600"/>
<comment type="similarity">
    <text evidence="1 5">Belongs to the D-isomer specific 2-hydroxyacid dehydrogenase family.</text>
</comment>
<dbReference type="PATRIC" id="fig|1171373.8.peg.3107"/>
<dbReference type="PANTHER" id="PTHR42789">
    <property type="entry name" value="D-ISOMER SPECIFIC 2-HYDROXYACID DEHYDROGENASE FAMILY PROTEIN (AFU_ORTHOLOGUE AFUA_6G10090)"/>
    <property type="match status" value="1"/>
</dbReference>
<dbReference type="Proteomes" id="UP000000214">
    <property type="component" value="Chromosome"/>
</dbReference>
<dbReference type="Pfam" id="PF02826">
    <property type="entry name" value="2-Hacid_dh_C"/>
    <property type="match status" value="1"/>
</dbReference>
<feature type="domain" description="D-isomer specific 2-hydroxyacid dehydrogenase NAD-binding" evidence="7">
    <location>
        <begin position="147"/>
        <end position="326"/>
    </location>
</feature>
<dbReference type="CDD" id="cd12171">
    <property type="entry name" value="2-Hacid_dh_10"/>
    <property type="match status" value="1"/>
</dbReference>
<dbReference type="InterPro" id="IPR029753">
    <property type="entry name" value="D-isomer_DH_CS"/>
</dbReference>
<dbReference type="eggNOG" id="COG0111">
    <property type="taxonomic scope" value="Bacteria"/>
</dbReference>
<organism evidence="8 9">
    <name type="scientific">Acidipropionibacterium acidipropionici (strain ATCC 4875 / DSM 20272 / JCM 6432 / NBRC 12425 / NCIMB 8070 / 4)</name>
    <name type="common">Propionibacterium acidipropionici</name>
    <dbReference type="NCBI Taxonomy" id="1171373"/>
    <lineage>
        <taxon>Bacteria</taxon>
        <taxon>Bacillati</taxon>
        <taxon>Actinomycetota</taxon>
        <taxon>Actinomycetes</taxon>
        <taxon>Propionibacteriales</taxon>
        <taxon>Propionibacteriaceae</taxon>
        <taxon>Acidipropionibacterium</taxon>
    </lineage>
</organism>
<evidence type="ECO:0000256" key="3">
    <source>
        <dbReference type="ARBA" id="ARBA00023002"/>
    </source>
</evidence>
<dbReference type="PROSITE" id="PS00065">
    <property type="entry name" value="D_2_HYDROXYACID_DH_1"/>
    <property type="match status" value="1"/>
</dbReference>
<evidence type="ECO:0000313" key="8">
    <source>
        <dbReference type="EMBL" id="AFV90920.1"/>
    </source>
</evidence>
<dbReference type="KEGG" id="pbo:PACID_31600"/>
<dbReference type="AlphaFoldDB" id="K7SNZ6"/>
<protein>
    <submittedName>
        <fullName evidence="8">4-phosphoerythronate dehydrogenase</fullName>
        <ecNumber evidence="8">1.1.1.95</ecNumber>
    </submittedName>
</protein>
<evidence type="ECO:0000256" key="5">
    <source>
        <dbReference type="RuleBase" id="RU003719"/>
    </source>
</evidence>
<dbReference type="GO" id="GO:0008652">
    <property type="term" value="P:amino acid biosynthetic process"/>
    <property type="evidence" value="ECO:0007669"/>
    <property type="project" value="UniProtKB-KW"/>
</dbReference>
<dbReference type="GO" id="GO:0004617">
    <property type="term" value="F:phosphoglycerate dehydrogenase activity"/>
    <property type="evidence" value="ECO:0007669"/>
    <property type="project" value="UniProtKB-EC"/>
</dbReference>
<accession>K7SNZ6</accession>
<dbReference type="Gene3D" id="3.40.50.720">
    <property type="entry name" value="NAD(P)-binding Rossmann-like Domain"/>
    <property type="match status" value="2"/>
</dbReference>
<dbReference type="InterPro" id="IPR036291">
    <property type="entry name" value="NAD(P)-bd_dom_sf"/>
</dbReference>
<dbReference type="EMBL" id="CP003493">
    <property type="protein sequence ID" value="AFV90920.1"/>
    <property type="molecule type" value="Genomic_DNA"/>
</dbReference>
<evidence type="ECO:0000256" key="2">
    <source>
        <dbReference type="ARBA" id="ARBA00022605"/>
    </source>
</evidence>
<reference evidence="8 9" key="1">
    <citation type="journal article" date="2012" name="BMC Genomics">
        <title>The genome sequence of Propionibacterium acidipropionici provides insights into its biotechnological and industrial potential.</title>
        <authorList>
            <person name="Parizzi L.P."/>
            <person name="Grassi M.C."/>
            <person name="Llerena L.A."/>
            <person name="Carazzolle M.F."/>
            <person name="Queiroz V.L."/>
            <person name="Lunardi I."/>
            <person name="Zeidler A.F."/>
            <person name="Teixeira P.J."/>
            <person name="Mieczkowski P."/>
            <person name="Rincones J."/>
            <person name="Pereira G.A."/>
        </authorList>
    </citation>
    <scope>NUCLEOTIDE SEQUENCE [LARGE SCALE GENOMIC DNA]</scope>
    <source>
        <strain evidence="9">ATCC 4875 / DSM 20272 / JCM 6432 / NBRC 12425 / NCIMB 8070</strain>
    </source>
</reference>
<evidence type="ECO:0000313" key="9">
    <source>
        <dbReference type="Proteomes" id="UP000000214"/>
    </source>
</evidence>
<keyword evidence="2" id="KW-0028">Amino-acid biosynthesis</keyword>
<sequence length="364" mass="38508">MTSGHTTGEHPTDEEGTVTMALNVLLATDHFETTDVLEQALRAELPDTRISAISSDWPIVPMADIEEVHEAAGEVDELIDALQGKQVCFSHAFPITERVFEACPELRQVTICRGGPVNVNLDAATRHGVQVTFAPGRNATATAEHTIAMIMAAVRQIPAHHEVMRSGAWEGDAYRYDRVGMEIRGNDVGVIGLGAVGSRVAAIMAAMGARVRVFDPWADPSRLGPGMELVDTLDELLASSRIVTVHARATAENHHMIAAPQIAMMPAGSVLVNCARGSLLDYEAACDALESGHLYGAAFDCLPSEPLPPGSRLLSVPRVVLTPHIGGASKQAAELAARIGAADIAALALGDRPVHLANPEVLDG</sequence>
<keyword evidence="3 5" id="KW-0560">Oxidoreductase</keyword>